<dbReference type="PIRSF" id="PIRSF002741">
    <property type="entry name" value="MppA"/>
    <property type="match status" value="1"/>
</dbReference>
<evidence type="ECO:0000259" key="1">
    <source>
        <dbReference type="Pfam" id="PF00496"/>
    </source>
</evidence>
<dbReference type="PANTHER" id="PTHR30290:SF83">
    <property type="entry name" value="ABC TRANSPORTER SUBSTRATE-BINDING PROTEIN"/>
    <property type="match status" value="1"/>
</dbReference>
<sequence>MDETIRPHETAPPRSRSTFRRRTLLRVAATATAAVVLTSGLAACGKGSAQVAGTSGGSADNTLVVAMTASDIPLLDTGLAQGQGYEGLRFVGNQLYDGLTRFDLTKGDQIPPIVPDLAESWEANADLTEWTFKLRQGVTFHDGTPWNADAAIFNLERYIDTGTDHYYPDLNAQGGLSISGIDSFSKVDDSTIVIKTKGPWSYLPNDLATVYFGSPTAIKKLGNEQFGQNPVGTGPFQFVSLERGQQLTMKANENYWNGRPKVDEVILRPIPDATARVAALRSGEVNWIEVPPPDDVPALSGEGFQVLTNSYDHVWPWVYNTTKAPFNDPKVREALNWAIDRDSLVKNILNDTAEPALQIAPHANAAYRAENDIYGFDAAEAKQMLADAGYPDGFTMTLSYPTSGSGNMVPTPMNTALQADLAKIGVKVELKPVEWASMLTDFFAGRIPDDADALNISLSFQQEGFWSLWFGSQSGVNAGKYSNPEVDALFAKAKTVLDDKERSDIYAQAAVLMGQDSPWLVVVNDKNPRVLAPNVTGFVQPQSWFADLTQLSVS</sequence>
<dbReference type="Proteomes" id="UP000306985">
    <property type="component" value="Unassembled WGS sequence"/>
</dbReference>
<dbReference type="InterPro" id="IPR000914">
    <property type="entry name" value="SBP_5_dom"/>
</dbReference>
<feature type="domain" description="Solute-binding protein family 5" evidence="1">
    <location>
        <begin position="113"/>
        <end position="441"/>
    </location>
</feature>
<dbReference type="GO" id="GO:1904680">
    <property type="term" value="F:peptide transmembrane transporter activity"/>
    <property type="evidence" value="ECO:0007669"/>
    <property type="project" value="TreeGrafter"/>
</dbReference>
<dbReference type="GO" id="GO:0042597">
    <property type="term" value="C:periplasmic space"/>
    <property type="evidence" value="ECO:0007669"/>
    <property type="project" value="UniProtKB-ARBA"/>
</dbReference>
<protein>
    <submittedName>
        <fullName evidence="2">ABC transporter substrate-binding protein</fullName>
    </submittedName>
</protein>
<dbReference type="RefSeq" id="WP_137449265.1">
    <property type="nucleotide sequence ID" value="NZ_SZZH01000001.1"/>
</dbReference>
<reference evidence="2 3" key="1">
    <citation type="submission" date="2019-05" db="EMBL/GenBank/DDBJ databases">
        <title>Nakamurella sp. N5BH11, whole genome shotgun sequence.</title>
        <authorList>
            <person name="Tuo L."/>
        </authorList>
    </citation>
    <scope>NUCLEOTIDE SEQUENCE [LARGE SCALE GENOMIC DNA]</scope>
    <source>
        <strain evidence="2 3">N5BH11</strain>
    </source>
</reference>
<evidence type="ECO:0000313" key="2">
    <source>
        <dbReference type="EMBL" id="TKV61960.1"/>
    </source>
</evidence>
<dbReference type="PROSITE" id="PS51318">
    <property type="entry name" value="TAT"/>
    <property type="match status" value="1"/>
</dbReference>
<dbReference type="SUPFAM" id="SSF53850">
    <property type="entry name" value="Periplasmic binding protein-like II"/>
    <property type="match status" value="1"/>
</dbReference>
<dbReference type="GO" id="GO:0015833">
    <property type="term" value="P:peptide transport"/>
    <property type="evidence" value="ECO:0007669"/>
    <property type="project" value="TreeGrafter"/>
</dbReference>
<dbReference type="AlphaFoldDB" id="A0A4U6QMS5"/>
<comment type="caution">
    <text evidence="2">The sequence shown here is derived from an EMBL/GenBank/DDBJ whole genome shotgun (WGS) entry which is preliminary data.</text>
</comment>
<organism evidence="2 3">
    <name type="scientific">Nakamurella flava</name>
    <dbReference type="NCBI Taxonomy" id="2576308"/>
    <lineage>
        <taxon>Bacteria</taxon>
        <taxon>Bacillati</taxon>
        <taxon>Actinomycetota</taxon>
        <taxon>Actinomycetes</taxon>
        <taxon>Nakamurellales</taxon>
        <taxon>Nakamurellaceae</taxon>
        <taxon>Nakamurella</taxon>
    </lineage>
</organism>
<dbReference type="Gene3D" id="3.10.105.10">
    <property type="entry name" value="Dipeptide-binding Protein, Domain 3"/>
    <property type="match status" value="1"/>
</dbReference>
<dbReference type="InterPro" id="IPR006311">
    <property type="entry name" value="TAT_signal"/>
</dbReference>
<dbReference type="OrthoDB" id="7232492at2"/>
<dbReference type="Gene3D" id="3.40.190.10">
    <property type="entry name" value="Periplasmic binding protein-like II"/>
    <property type="match status" value="1"/>
</dbReference>
<gene>
    <name evidence="2" type="ORF">FDO65_10670</name>
</gene>
<dbReference type="Gene3D" id="3.90.76.10">
    <property type="entry name" value="Dipeptide-binding Protein, Domain 1"/>
    <property type="match status" value="1"/>
</dbReference>
<keyword evidence="3" id="KW-1185">Reference proteome</keyword>
<dbReference type="PANTHER" id="PTHR30290">
    <property type="entry name" value="PERIPLASMIC BINDING COMPONENT OF ABC TRANSPORTER"/>
    <property type="match status" value="1"/>
</dbReference>
<dbReference type="CDD" id="cd08495">
    <property type="entry name" value="PBP2_NikA_DppA_OppA_like_8"/>
    <property type="match status" value="1"/>
</dbReference>
<dbReference type="InterPro" id="IPR030678">
    <property type="entry name" value="Peptide/Ni-bd"/>
</dbReference>
<name>A0A4U6QMS5_9ACTN</name>
<evidence type="ECO:0000313" key="3">
    <source>
        <dbReference type="Proteomes" id="UP000306985"/>
    </source>
</evidence>
<proteinExistence type="predicted"/>
<dbReference type="Pfam" id="PF00496">
    <property type="entry name" value="SBP_bac_5"/>
    <property type="match status" value="1"/>
</dbReference>
<accession>A0A4U6QMS5</accession>
<dbReference type="InterPro" id="IPR039424">
    <property type="entry name" value="SBP_5"/>
</dbReference>
<dbReference type="GO" id="GO:0043190">
    <property type="term" value="C:ATP-binding cassette (ABC) transporter complex"/>
    <property type="evidence" value="ECO:0007669"/>
    <property type="project" value="InterPro"/>
</dbReference>
<dbReference type="EMBL" id="SZZH01000001">
    <property type="protein sequence ID" value="TKV61960.1"/>
    <property type="molecule type" value="Genomic_DNA"/>
</dbReference>